<dbReference type="Proteomes" id="UP001515480">
    <property type="component" value="Unassembled WGS sequence"/>
</dbReference>
<protein>
    <recommendedName>
        <fullName evidence="4">Tubulin-specific chaperone A</fullName>
    </recommendedName>
</protein>
<gene>
    <name evidence="2" type="ORF">AB1Y20_019592</name>
</gene>
<proteinExistence type="predicted"/>
<dbReference type="EMBL" id="JBGBPQ010000005">
    <property type="protein sequence ID" value="KAL1524707.1"/>
    <property type="molecule type" value="Genomic_DNA"/>
</dbReference>
<sequence length="114" mass="12570">MPGYQSVINHITGADGLLKKYVHLYKEGMEQDELAAAGSEQTKDESANGEFENALIEVAELYEEAKAIKAGKSAAKKEAAGERASRRNACRTRPSRRNTARCQRKSIRCAPQLM</sequence>
<keyword evidence="3" id="KW-1185">Reference proteome</keyword>
<accession>A0AB34JUK2</accession>
<feature type="compositionally biased region" description="Basic and acidic residues" evidence="1">
    <location>
        <begin position="75"/>
        <end position="85"/>
    </location>
</feature>
<evidence type="ECO:0000313" key="2">
    <source>
        <dbReference type="EMBL" id="KAL1524707.1"/>
    </source>
</evidence>
<organism evidence="2 3">
    <name type="scientific">Prymnesium parvum</name>
    <name type="common">Toxic golden alga</name>
    <dbReference type="NCBI Taxonomy" id="97485"/>
    <lineage>
        <taxon>Eukaryota</taxon>
        <taxon>Haptista</taxon>
        <taxon>Haptophyta</taxon>
        <taxon>Prymnesiophyceae</taxon>
        <taxon>Prymnesiales</taxon>
        <taxon>Prymnesiaceae</taxon>
        <taxon>Prymnesium</taxon>
    </lineage>
</organism>
<name>A0AB34JUK2_PRYPA</name>
<evidence type="ECO:0000256" key="1">
    <source>
        <dbReference type="SAM" id="MobiDB-lite"/>
    </source>
</evidence>
<reference evidence="2 3" key="1">
    <citation type="journal article" date="2024" name="Science">
        <title>Giant polyketide synthase enzymes in the biosynthesis of giant marine polyether toxins.</title>
        <authorList>
            <person name="Fallon T.R."/>
            <person name="Shende V.V."/>
            <person name="Wierzbicki I.H."/>
            <person name="Pendleton A.L."/>
            <person name="Watervoot N.F."/>
            <person name="Auber R.P."/>
            <person name="Gonzalez D.J."/>
            <person name="Wisecaver J.H."/>
            <person name="Moore B.S."/>
        </authorList>
    </citation>
    <scope>NUCLEOTIDE SEQUENCE [LARGE SCALE GENOMIC DNA]</scope>
    <source>
        <strain evidence="2 3">12B1</strain>
    </source>
</reference>
<evidence type="ECO:0008006" key="4">
    <source>
        <dbReference type="Google" id="ProtNLM"/>
    </source>
</evidence>
<dbReference type="AlphaFoldDB" id="A0AB34JUK2"/>
<comment type="caution">
    <text evidence="2">The sequence shown here is derived from an EMBL/GenBank/DDBJ whole genome shotgun (WGS) entry which is preliminary data.</text>
</comment>
<evidence type="ECO:0000313" key="3">
    <source>
        <dbReference type="Proteomes" id="UP001515480"/>
    </source>
</evidence>
<feature type="region of interest" description="Disordered" evidence="1">
    <location>
        <begin position="71"/>
        <end position="105"/>
    </location>
</feature>
<feature type="compositionally biased region" description="Basic residues" evidence="1">
    <location>
        <begin position="86"/>
        <end position="105"/>
    </location>
</feature>